<dbReference type="EMBL" id="DS989859">
    <property type="protein sequence ID" value="EDX73262.1"/>
    <property type="molecule type" value="Genomic_DNA"/>
</dbReference>
<reference evidence="1 2" key="1">
    <citation type="submission" date="2008-07" db="EMBL/GenBank/DDBJ databases">
        <authorList>
            <person name="Tandeau de Marsac N."/>
            <person name="Ferriera S."/>
            <person name="Johnson J."/>
            <person name="Kravitz S."/>
            <person name="Beeson K."/>
            <person name="Sutton G."/>
            <person name="Rogers Y.-H."/>
            <person name="Friedman R."/>
            <person name="Frazier M."/>
            <person name="Venter J.C."/>
        </authorList>
    </citation>
    <scope>NUCLEOTIDE SEQUENCE [LARGE SCALE GENOMIC DNA]</scope>
    <source>
        <strain evidence="1 2">PCC 7420</strain>
    </source>
</reference>
<evidence type="ECO:0000313" key="1">
    <source>
        <dbReference type="EMBL" id="EDX73262.1"/>
    </source>
</evidence>
<sequence length="47" mass="5350">MVIGHSSYVICHLSFVIRHFFCRGGFHDYPVFLYPDGAKLAPKPTPK</sequence>
<keyword evidence="2" id="KW-1185">Reference proteome</keyword>
<dbReference type="HOGENOM" id="CLU_3166760_0_0_3"/>
<dbReference type="AlphaFoldDB" id="B4VXW4"/>
<organism evidence="1 2">
    <name type="scientific">Coleofasciculus chthonoplastes PCC 7420</name>
    <dbReference type="NCBI Taxonomy" id="118168"/>
    <lineage>
        <taxon>Bacteria</taxon>
        <taxon>Bacillati</taxon>
        <taxon>Cyanobacteriota</taxon>
        <taxon>Cyanophyceae</taxon>
        <taxon>Coleofasciculales</taxon>
        <taxon>Coleofasciculaceae</taxon>
        <taxon>Coleofasciculus</taxon>
    </lineage>
</organism>
<accession>B4VXW4</accession>
<evidence type="ECO:0000313" key="2">
    <source>
        <dbReference type="Proteomes" id="UP000003835"/>
    </source>
</evidence>
<gene>
    <name evidence="1" type="ORF">MC7420_4509</name>
</gene>
<proteinExistence type="predicted"/>
<dbReference type="Proteomes" id="UP000003835">
    <property type="component" value="Unassembled WGS sequence"/>
</dbReference>
<name>B4VXW4_9CYAN</name>
<protein>
    <submittedName>
        <fullName evidence="1">Uncharacterized protein</fullName>
    </submittedName>
</protein>